<evidence type="ECO:0000313" key="4">
    <source>
        <dbReference type="EMBL" id="RKP51585.1"/>
    </source>
</evidence>
<dbReference type="AlphaFoldDB" id="A0A494XLL2"/>
<comment type="catalytic activity">
    <reaction evidence="2">
        <text>2,5-diamino-6-hydroxy-4-(5-phosphoribosylamino)-pyrimidine + H2O = 2,5,6-triamino-4-hydroxypyrimidine + D-ribose 5-phosphate</text>
        <dbReference type="Rhea" id="RHEA:23436"/>
        <dbReference type="ChEBI" id="CHEBI:15377"/>
        <dbReference type="ChEBI" id="CHEBI:58614"/>
        <dbReference type="ChEBI" id="CHEBI:78346"/>
        <dbReference type="ChEBI" id="CHEBI:137796"/>
    </reaction>
</comment>
<proteinExistence type="predicted"/>
<dbReference type="InterPro" id="IPR012816">
    <property type="entry name" value="NADAR"/>
</dbReference>
<gene>
    <name evidence="4" type="ORF">D7Z26_17545</name>
</gene>
<evidence type="ECO:0000313" key="5">
    <source>
        <dbReference type="Proteomes" id="UP000282076"/>
    </source>
</evidence>
<comment type="catalytic activity">
    <reaction evidence="1">
        <text>5-amino-6-(5-phospho-D-ribosylamino)uracil + H2O = 5,6-diaminouracil + D-ribose 5-phosphate</text>
        <dbReference type="Rhea" id="RHEA:55020"/>
        <dbReference type="ChEBI" id="CHEBI:15377"/>
        <dbReference type="ChEBI" id="CHEBI:46252"/>
        <dbReference type="ChEBI" id="CHEBI:58453"/>
        <dbReference type="ChEBI" id="CHEBI:78346"/>
    </reaction>
</comment>
<dbReference type="Proteomes" id="UP000282076">
    <property type="component" value="Unassembled WGS sequence"/>
</dbReference>
<dbReference type="SUPFAM" id="SSF143990">
    <property type="entry name" value="YbiA-like"/>
    <property type="match status" value="1"/>
</dbReference>
<dbReference type="CDD" id="cd15457">
    <property type="entry name" value="NADAR"/>
    <property type="match status" value="1"/>
</dbReference>
<accession>A0A494XLL2</accession>
<dbReference type="Gene3D" id="1.10.357.40">
    <property type="entry name" value="YbiA-like"/>
    <property type="match status" value="1"/>
</dbReference>
<dbReference type="RefSeq" id="WP_120978285.1">
    <property type="nucleotide sequence ID" value="NZ_RBZM01000007.1"/>
</dbReference>
<dbReference type="Pfam" id="PF08719">
    <property type="entry name" value="NADAR"/>
    <property type="match status" value="1"/>
</dbReference>
<evidence type="ECO:0000256" key="2">
    <source>
        <dbReference type="ARBA" id="ARBA00000751"/>
    </source>
</evidence>
<comment type="caution">
    <text evidence="4">The sequence shown here is derived from an EMBL/GenBank/DDBJ whole genome shotgun (WGS) entry which is preliminary data.</text>
</comment>
<protein>
    <submittedName>
        <fullName evidence="4">NADAR family protein</fullName>
    </submittedName>
</protein>
<dbReference type="InterPro" id="IPR037238">
    <property type="entry name" value="YbiA-like_sf"/>
</dbReference>
<organism evidence="4 5">
    <name type="scientific">Cohnella endophytica</name>
    <dbReference type="NCBI Taxonomy" id="2419778"/>
    <lineage>
        <taxon>Bacteria</taxon>
        <taxon>Bacillati</taxon>
        <taxon>Bacillota</taxon>
        <taxon>Bacilli</taxon>
        <taxon>Bacillales</taxon>
        <taxon>Paenibacillaceae</taxon>
        <taxon>Cohnella</taxon>
    </lineage>
</organism>
<keyword evidence="5" id="KW-1185">Reference proteome</keyword>
<evidence type="ECO:0000256" key="1">
    <source>
        <dbReference type="ARBA" id="ARBA00000022"/>
    </source>
</evidence>
<evidence type="ECO:0000259" key="3">
    <source>
        <dbReference type="Pfam" id="PF08719"/>
    </source>
</evidence>
<name>A0A494XLL2_9BACL</name>
<sequence>MKNSLERLLADCKAGQEFTFLYFWGHTPPKDGSLNRSCLSQWWLCPFTIDGITYSCAEQYMMAEKARLFHDDKNLANIMSAKTPKEMKEFGRAVSGFDRVLWERQSYEVVKKGNYAKFSQNPDLWHYLKSTGNCILVEASPVDRVWGIGIGQEHPNAGDPSKWEGANLLGFALTEVRDELLEKEWTL</sequence>
<reference evidence="4 5" key="1">
    <citation type="submission" date="2018-10" db="EMBL/GenBank/DDBJ databases">
        <title>Cohnella sp. M2MS4P-1, whole genome shotgun sequence.</title>
        <authorList>
            <person name="Tuo L."/>
        </authorList>
    </citation>
    <scope>NUCLEOTIDE SEQUENCE [LARGE SCALE GENOMIC DNA]</scope>
    <source>
        <strain evidence="4 5">M2MS4P-1</strain>
    </source>
</reference>
<dbReference type="EMBL" id="RBZM01000007">
    <property type="protein sequence ID" value="RKP51585.1"/>
    <property type="molecule type" value="Genomic_DNA"/>
</dbReference>
<feature type="domain" description="NADAR" evidence="3">
    <location>
        <begin position="22"/>
        <end position="180"/>
    </location>
</feature>
<dbReference type="OrthoDB" id="67297at2"/>
<dbReference type="NCBIfam" id="TIGR02464">
    <property type="entry name" value="ribofla_fusion"/>
    <property type="match status" value="1"/>
</dbReference>